<gene>
    <name evidence="2" type="ORF">BECKTC1821D_GA0114238_10948</name>
</gene>
<organism evidence="2">
    <name type="scientific">Candidatus Kentrum sp. TC</name>
    <dbReference type="NCBI Taxonomy" id="2126339"/>
    <lineage>
        <taxon>Bacteria</taxon>
        <taxon>Pseudomonadati</taxon>
        <taxon>Pseudomonadota</taxon>
        <taxon>Gammaproteobacteria</taxon>
        <taxon>Candidatus Kentrum</taxon>
    </lineage>
</organism>
<name>A0A450Z8V1_9GAMM</name>
<sequence>MNRNRIFICSPYAGDIENNAALARALCAKAIDEGFAPFAPHLLYPDILGGDEPPKRDTGIECGLAFLECCSEVWIPTDGVTSVGMEHEIKQAKMLGLPIRQVQLKQVQLRYDTQS</sequence>
<evidence type="ECO:0000259" key="1">
    <source>
        <dbReference type="Pfam" id="PF24963"/>
    </source>
</evidence>
<feature type="domain" description="DUF7768" evidence="1">
    <location>
        <begin position="5"/>
        <end position="101"/>
    </location>
</feature>
<dbReference type="Gene3D" id="3.40.50.10400">
    <property type="entry name" value="Hypothetical protein PA1492"/>
    <property type="match status" value="1"/>
</dbReference>
<dbReference type="EMBL" id="CAADFS010000094">
    <property type="protein sequence ID" value="VFK50217.1"/>
    <property type="molecule type" value="Genomic_DNA"/>
</dbReference>
<proteinExistence type="predicted"/>
<dbReference type="AlphaFoldDB" id="A0A450Z8V1"/>
<reference evidence="2" key="1">
    <citation type="submission" date="2019-02" db="EMBL/GenBank/DDBJ databases">
        <authorList>
            <person name="Gruber-Vodicka R. H."/>
            <person name="Seah K. B. B."/>
        </authorList>
    </citation>
    <scope>NUCLEOTIDE SEQUENCE</scope>
    <source>
        <strain evidence="2">BECK_BZ123</strain>
    </source>
</reference>
<dbReference type="Pfam" id="PF24963">
    <property type="entry name" value="DUF7768"/>
    <property type="match status" value="1"/>
</dbReference>
<accession>A0A450Z8V1</accession>
<evidence type="ECO:0000313" key="2">
    <source>
        <dbReference type="EMBL" id="VFK50217.1"/>
    </source>
</evidence>
<dbReference type="InterPro" id="IPR056670">
    <property type="entry name" value="DUF7768"/>
</dbReference>
<protein>
    <recommendedName>
        <fullName evidence="1">DUF7768 domain-containing protein</fullName>
    </recommendedName>
</protein>